<dbReference type="SUPFAM" id="SSF51338">
    <property type="entry name" value="Composite domain of metallo-dependent hydrolases"/>
    <property type="match status" value="1"/>
</dbReference>
<dbReference type="PANTHER" id="PTHR43135">
    <property type="entry name" value="ALPHA-D-RIBOSE 1-METHYLPHOSPHONATE 5-TRIPHOSPHATE DIPHOSPHATASE"/>
    <property type="match status" value="1"/>
</dbReference>
<dbReference type="CDD" id="cd01299">
    <property type="entry name" value="Met_dep_hydrolase_A"/>
    <property type="match status" value="1"/>
</dbReference>
<name>A0A255Z2B4_9PROT</name>
<dbReference type="EMBL" id="NOXU01000025">
    <property type="protein sequence ID" value="OYQ35647.1"/>
    <property type="molecule type" value="Genomic_DNA"/>
</dbReference>
<feature type="signal peptide" evidence="1">
    <location>
        <begin position="1"/>
        <end position="25"/>
    </location>
</feature>
<dbReference type="InterPro" id="IPR011059">
    <property type="entry name" value="Metal-dep_hydrolase_composite"/>
</dbReference>
<proteinExistence type="predicted"/>
<feature type="chain" id="PRO_5012784517" evidence="1">
    <location>
        <begin position="26"/>
        <end position="446"/>
    </location>
</feature>
<keyword evidence="1" id="KW-0732">Signal</keyword>
<dbReference type="InterPro" id="IPR051781">
    <property type="entry name" value="Metallo-dep_Hydrolase"/>
</dbReference>
<dbReference type="InterPro" id="IPR032466">
    <property type="entry name" value="Metal_Hydrolase"/>
</dbReference>
<dbReference type="Gene3D" id="3.20.20.140">
    <property type="entry name" value="Metal-dependent hydrolases"/>
    <property type="match status" value="1"/>
</dbReference>
<dbReference type="Gene3D" id="2.30.40.10">
    <property type="entry name" value="Urease, subunit C, domain 1"/>
    <property type="match status" value="1"/>
</dbReference>
<feature type="domain" description="Amidohydrolase-related" evidence="2">
    <location>
        <begin position="84"/>
        <end position="431"/>
    </location>
</feature>
<evidence type="ECO:0000259" key="2">
    <source>
        <dbReference type="Pfam" id="PF01979"/>
    </source>
</evidence>
<dbReference type="Proteomes" id="UP000216998">
    <property type="component" value="Unassembled WGS sequence"/>
</dbReference>
<dbReference type="InterPro" id="IPR006680">
    <property type="entry name" value="Amidohydro-rel"/>
</dbReference>
<accession>A0A255Z2B4</accession>
<sequence>MHSIWRRRLAGAVASIALLTGAAGAETVLIHAGTLLAVPGQKPLSQQTLVVTDGKVSAVKGGYLDAAAAGAPADARTIDLKNAFVLPGLIDCHVHITGELGPRSQLAEVEDDPEETVLDGVVYANRTLMAGFTTVRDLGSPARTAFALRDAINKGEVEGPTILAAGMMVSITAGHGDVNGFSEGVTHALRPESVCNGADDCRRAVREQIRKGADVIKLATTGGVLSNIAAGTGQQMFEDEAKAIVETAHMMGKKVASHAHAAGGINLALRSGVDSIEHGSYLDPESVKLFRETGAYLVPTLLAGHTVVNMAKNSTTLTPAQATKALAVGERMKMAFGNAVKNGVKVAFGTDSGVSAHGTNAYEFKLMVEAGMTAADAIKAATINAADLLDRGNRIGTLEAGKDADIIAVAKSPIEDVTELSRVQFVMRQGTVHKLNGAAVPFVPKT</sequence>
<dbReference type="SUPFAM" id="SSF51556">
    <property type="entry name" value="Metallo-dependent hydrolases"/>
    <property type="match status" value="1"/>
</dbReference>
<protein>
    <submittedName>
        <fullName evidence="3">Xaa-Pro dipeptidase</fullName>
    </submittedName>
</protein>
<evidence type="ECO:0000256" key="1">
    <source>
        <dbReference type="SAM" id="SignalP"/>
    </source>
</evidence>
<dbReference type="OrthoDB" id="9782972at2"/>
<dbReference type="AlphaFoldDB" id="A0A255Z2B4"/>
<organism evidence="3 4">
    <name type="scientific">Niveispirillum lacus</name>
    <dbReference type="NCBI Taxonomy" id="1981099"/>
    <lineage>
        <taxon>Bacteria</taxon>
        <taxon>Pseudomonadati</taxon>
        <taxon>Pseudomonadota</taxon>
        <taxon>Alphaproteobacteria</taxon>
        <taxon>Rhodospirillales</taxon>
        <taxon>Azospirillaceae</taxon>
        <taxon>Niveispirillum</taxon>
    </lineage>
</organism>
<comment type="caution">
    <text evidence="3">The sequence shown here is derived from an EMBL/GenBank/DDBJ whole genome shotgun (WGS) entry which is preliminary data.</text>
</comment>
<dbReference type="GO" id="GO:0016810">
    <property type="term" value="F:hydrolase activity, acting on carbon-nitrogen (but not peptide) bonds"/>
    <property type="evidence" value="ECO:0007669"/>
    <property type="project" value="InterPro"/>
</dbReference>
<evidence type="ECO:0000313" key="4">
    <source>
        <dbReference type="Proteomes" id="UP000216998"/>
    </source>
</evidence>
<keyword evidence="4" id="KW-1185">Reference proteome</keyword>
<evidence type="ECO:0000313" key="3">
    <source>
        <dbReference type="EMBL" id="OYQ35647.1"/>
    </source>
</evidence>
<gene>
    <name evidence="3" type="ORF">CHU95_07525</name>
</gene>
<reference evidence="3 4" key="1">
    <citation type="submission" date="2017-07" db="EMBL/GenBank/DDBJ databases">
        <title>Niveispirillum cyanobacteriorum sp. nov., isolated from cyanobacterial aggregates in a eutrophic lake.</title>
        <authorList>
            <person name="Cai H."/>
        </authorList>
    </citation>
    <scope>NUCLEOTIDE SEQUENCE [LARGE SCALE GENOMIC DNA]</scope>
    <source>
        <strain evidence="4">TH1-14</strain>
    </source>
</reference>
<dbReference type="PANTHER" id="PTHR43135:SF3">
    <property type="entry name" value="ALPHA-D-RIBOSE 1-METHYLPHOSPHONATE 5-TRIPHOSPHATE DIPHOSPHATASE"/>
    <property type="match status" value="1"/>
</dbReference>
<dbReference type="Pfam" id="PF01979">
    <property type="entry name" value="Amidohydro_1"/>
    <property type="match status" value="1"/>
</dbReference>
<dbReference type="InterPro" id="IPR057744">
    <property type="entry name" value="OTAase-like"/>
</dbReference>